<proteinExistence type="predicted"/>
<dbReference type="NCBIfam" id="NF006367">
    <property type="entry name" value="PRK08591.1"/>
    <property type="match status" value="1"/>
</dbReference>
<dbReference type="InterPro" id="IPR051602">
    <property type="entry name" value="ACC_Biotin_Carboxylase"/>
</dbReference>
<dbReference type="PROSITE" id="PS50979">
    <property type="entry name" value="BC"/>
    <property type="match status" value="1"/>
</dbReference>
<dbReference type="GO" id="GO:0004075">
    <property type="term" value="F:biotin carboxylase activity"/>
    <property type="evidence" value="ECO:0007669"/>
    <property type="project" value="UniProtKB-EC"/>
</dbReference>
<dbReference type="SMART" id="SM00878">
    <property type="entry name" value="Biotin_carb_C"/>
    <property type="match status" value="1"/>
</dbReference>
<evidence type="ECO:0000256" key="7">
    <source>
        <dbReference type="ARBA" id="ARBA00022723"/>
    </source>
</evidence>
<comment type="pathway">
    <text evidence="2 15">Lipid metabolism; malonyl-CoA biosynthesis; malonyl-CoA from acetyl-CoA: step 1/1.</text>
</comment>
<evidence type="ECO:0000256" key="5">
    <source>
        <dbReference type="ARBA" id="ARBA00017242"/>
    </source>
</evidence>
<gene>
    <name evidence="18" type="ORF">L5014_07520</name>
</gene>
<sequence length="489" mass="52992">MNMENSTTAFYRPTRIRTVLVANRGEIAVRVIRAAQELGMRAVVVVSDADRESLAARMADEAVHIGSSHAVKSYLNPAAVLAAARQCGADAVHPGYGFLSENADFAAQVEAAGLIFVGPTSQVIATMGDKARARETAQRADVPTVPGSAGIVSSLDEAREVAARIGYPIMIKAAAGGGGRGIRVAHDAAQLDAELPLAQREAQAAFGDGGVYLERFIARARHIEVQVLGDGNDVIHLFERECSLQRRRQKILEEAPSPSLTPQLRAELCASAARLAKQVGYRSAGTLEYLFDETRGEFYFIEMNTRIQVEHPVTEAITGVDLVREMLRIADGEPLRFSQSDIVLRGAALECRINAEDPLQDFRPNPGRVEELVWPTGPGVRVDSLLYPGYVVPPFYDSLLAKLIVHDENRAAAIERLARALRELHIGGLKTTAPLHRALVADDDVRAARYHTNYLETWMAAWRESREAASIAAQATNAVAGSTSAREAS</sequence>
<dbReference type="InterPro" id="IPR005482">
    <property type="entry name" value="Biotin_COase_C"/>
</dbReference>
<dbReference type="PROSITE" id="PS50975">
    <property type="entry name" value="ATP_GRASP"/>
    <property type="match status" value="1"/>
</dbReference>
<comment type="catalytic activity">
    <reaction evidence="13 15">
        <text>N(6)-biotinyl-L-lysyl-[protein] + hydrogencarbonate + ATP = N(6)-carboxybiotinyl-L-lysyl-[protein] + ADP + phosphate + H(+)</text>
        <dbReference type="Rhea" id="RHEA:13501"/>
        <dbReference type="Rhea" id="RHEA-COMP:10505"/>
        <dbReference type="Rhea" id="RHEA-COMP:10506"/>
        <dbReference type="ChEBI" id="CHEBI:15378"/>
        <dbReference type="ChEBI" id="CHEBI:17544"/>
        <dbReference type="ChEBI" id="CHEBI:30616"/>
        <dbReference type="ChEBI" id="CHEBI:43474"/>
        <dbReference type="ChEBI" id="CHEBI:83144"/>
        <dbReference type="ChEBI" id="CHEBI:83145"/>
        <dbReference type="ChEBI" id="CHEBI:456216"/>
        <dbReference type="EC" id="6.3.4.14"/>
    </reaction>
</comment>
<dbReference type="PANTHER" id="PTHR48095:SF2">
    <property type="entry name" value="BIOTIN CARBOXYLASE, CHLOROPLASTIC"/>
    <property type="match status" value="1"/>
</dbReference>
<dbReference type="RefSeq" id="WP_238462955.1">
    <property type="nucleotide sequence ID" value="NZ_JAKLJA010000004.1"/>
</dbReference>
<evidence type="ECO:0000259" key="17">
    <source>
        <dbReference type="PROSITE" id="PS50979"/>
    </source>
</evidence>
<evidence type="ECO:0000256" key="11">
    <source>
        <dbReference type="ARBA" id="ARBA00023267"/>
    </source>
</evidence>
<accession>A0A9X1RKS0</accession>
<evidence type="ECO:0000256" key="9">
    <source>
        <dbReference type="ARBA" id="ARBA00022840"/>
    </source>
</evidence>
<evidence type="ECO:0000313" key="19">
    <source>
        <dbReference type="Proteomes" id="UP001139308"/>
    </source>
</evidence>
<comment type="subunit">
    <text evidence="3 15">Acetyl-CoA carboxylase is a heterohexamer of biotin carboxyl carrier protein, biotin carboxylase and the two subunits of carboxyl transferase in a 2:2 complex.</text>
</comment>
<dbReference type="SUPFAM" id="SSF51246">
    <property type="entry name" value="Rudiment single hybrid motif"/>
    <property type="match status" value="1"/>
</dbReference>
<evidence type="ECO:0000256" key="12">
    <source>
        <dbReference type="ARBA" id="ARBA00033786"/>
    </source>
</evidence>
<dbReference type="Pfam" id="PF02785">
    <property type="entry name" value="Biotin_carb_C"/>
    <property type="match status" value="1"/>
</dbReference>
<dbReference type="InterPro" id="IPR011761">
    <property type="entry name" value="ATP-grasp"/>
</dbReference>
<dbReference type="EMBL" id="JAKLJA010000004">
    <property type="protein sequence ID" value="MCG5073213.1"/>
    <property type="molecule type" value="Genomic_DNA"/>
</dbReference>
<evidence type="ECO:0000256" key="13">
    <source>
        <dbReference type="ARBA" id="ARBA00048600"/>
    </source>
</evidence>
<dbReference type="SUPFAM" id="SSF52440">
    <property type="entry name" value="PreATP-grasp domain"/>
    <property type="match status" value="1"/>
</dbReference>
<reference evidence="18" key="1">
    <citation type="submission" date="2022-01" db="EMBL/GenBank/DDBJ databases">
        <title>Genome sequence and assembly of Parabukholderia sp. RG36.</title>
        <authorList>
            <person name="Chhetri G."/>
        </authorList>
    </citation>
    <scope>NUCLEOTIDE SEQUENCE</scope>
    <source>
        <strain evidence="18">RG36</strain>
    </source>
</reference>
<dbReference type="Proteomes" id="UP001139308">
    <property type="component" value="Unassembled WGS sequence"/>
</dbReference>
<evidence type="ECO:0000256" key="2">
    <source>
        <dbReference type="ARBA" id="ARBA00004956"/>
    </source>
</evidence>
<evidence type="ECO:0000256" key="10">
    <source>
        <dbReference type="ARBA" id="ARBA00022842"/>
    </source>
</evidence>
<dbReference type="FunFam" id="3.30.1490.20:FF:000018">
    <property type="entry name" value="Biotin carboxylase"/>
    <property type="match status" value="1"/>
</dbReference>
<dbReference type="InterPro" id="IPR004549">
    <property type="entry name" value="Acetyl_CoA_COase_biotin_COase"/>
</dbReference>
<dbReference type="AlphaFoldDB" id="A0A9X1RKS0"/>
<keyword evidence="7" id="KW-0479">Metal-binding</keyword>
<evidence type="ECO:0000313" key="18">
    <source>
        <dbReference type="EMBL" id="MCG5073213.1"/>
    </source>
</evidence>
<keyword evidence="19" id="KW-1185">Reference proteome</keyword>
<dbReference type="PANTHER" id="PTHR48095">
    <property type="entry name" value="PYRUVATE CARBOXYLASE SUBUNIT A"/>
    <property type="match status" value="1"/>
</dbReference>
<dbReference type="Gene3D" id="3.30.470.20">
    <property type="entry name" value="ATP-grasp fold, B domain"/>
    <property type="match status" value="1"/>
</dbReference>
<dbReference type="GO" id="GO:0006633">
    <property type="term" value="P:fatty acid biosynthetic process"/>
    <property type="evidence" value="ECO:0007669"/>
    <property type="project" value="UniProtKB-KW"/>
</dbReference>
<dbReference type="GO" id="GO:0005524">
    <property type="term" value="F:ATP binding"/>
    <property type="evidence" value="ECO:0007669"/>
    <property type="project" value="UniProtKB-UniRule"/>
</dbReference>
<dbReference type="NCBIfam" id="TIGR00514">
    <property type="entry name" value="accC"/>
    <property type="match status" value="1"/>
</dbReference>
<dbReference type="InterPro" id="IPR005479">
    <property type="entry name" value="CPAse_ATP-bd"/>
</dbReference>
<comment type="function">
    <text evidence="1 15">This protein is a component of the acetyl coenzyme A carboxylase complex; first, biotin carboxylase catalyzes the carboxylation of the carrier protein and then the transcarboxylase transfers the carboxyl group to form malonyl-CoA.</text>
</comment>
<evidence type="ECO:0000256" key="1">
    <source>
        <dbReference type="ARBA" id="ARBA00003761"/>
    </source>
</evidence>
<dbReference type="InterPro" id="IPR016185">
    <property type="entry name" value="PreATP-grasp_dom_sf"/>
</dbReference>
<protein>
    <recommendedName>
        <fullName evidence="5 15">Biotin carboxylase</fullName>
        <ecNumber evidence="4 15">6.3.4.14</ecNumber>
    </recommendedName>
    <alternativeName>
        <fullName evidence="12 15">Acetyl-coenzyme A carboxylase biotin carboxylase subunit A</fullName>
    </alternativeName>
</protein>
<feature type="domain" description="ATP-grasp" evidence="16">
    <location>
        <begin position="134"/>
        <end position="331"/>
    </location>
</feature>
<dbReference type="Pfam" id="PF00289">
    <property type="entry name" value="Biotin_carb_N"/>
    <property type="match status" value="1"/>
</dbReference>
<dbReference type="InterPro" id="IPR011054">
    <property type="entry name" value="Rudment_hybrid_motif"/>
</dbReference>
<dbReference type="SUPFAM" id="SSF56059">
    <property type="entry name" value="Glutathione synthetase ATP-binding domain-like"/>
    <property type="match status" value="1"/>
</dbReference>
<evidence type="ECO:0000256" key="15">
    <source>
        <dbReference type="RuleBase" id="RU365063"/>
    </source>
</evidence>
<keyword evidence="8 14" id="KW-0547">Nucleotide-binding</keyword>
<evidence type="ECO:0000256" key="3">
    <source>
        <dbReference type="ARBA" id="ARBA00011750"/>
    </source>
</evidence>
<keyword evidence="9 14" id="KW-0067">ATP-binding</keyword>
<evidence type="ECO:0000256" key="14">
    <source>
        <dbReference type="PROSITE-ProRule" id="PRU00409"/>
    </source>
</evidence>
<dbReference type="EC" id="6.3.4.14" evidence="4 15"/>
<keyword evidence="6 15" id="KW-0436">Ligase</keyword>
<keyword evidence="11 15" id="KW-0092">Biotin</keyword>
<evidence type="ECO:0000256" key="8">
    <source>
        <dbReference type="ARBA" id="ARBA00022741"/>
    </source>
</evidence>
<feature type="domain" description="Biotin carboxylation" evidence="17">
    <location>
        <begin position="15"/>
        <end position="460"/>
    </location>
</feature>
<comment type="caution">
    <text evidence="18">The sequence shown here is derived from an EMBL/GenBank/DDBJ whole genome shotgun (WGS) entry which is preliminary data.</text>
</comment>
<evidence type="ECO:0000259" key="16">
    <source>
        <dbReference type="PROSITE" id="PS50975"/>
    </source>
</evidence>
<dbReference type="PROSITE" id="PS00866">
    <property type="entry name" value="CPSASE_1"/>
    <property type="match status" value="1"/>
</dbReference>
<dbReference type="InterPro" id="IPR005481">
    <property type="entry name" value="BC-like_N"/>
</dbReference>
<keyword evidence="10" id="KW-0460">Magnesium</keyword>
<keyword evidence="15" id="KW-0275">Fatty acid biosynthesis</keyword>
<dbReference type="FunFam" id="3.40.50.20:FF:000010">
    <property type="entry name" value="Propionyl-CoA carboxylase subunit alpha"/>
    <property type="match status" value="1"/>
</dbReference>
<organism evidence="18 19">
    <name type="scientific">Paraburkholderia tagetis</name>
    <dbReference type="NCBI Taxonomy" id="2913261"/>
    <lineage>
        <taxon>Bacteria</taxon>
        <taxon>Pseudomonadati</taxon>
        <taxon>Pseudomonadota</taxon>
        <taxon>Betaproteobacteria</taxon>
        <taxon>Burkholderiales</taxon>
        <taxon>Burkholderiaceae</taxon>
        <taxon>Paraburkholderia</taxon>
    </lineage>
</organism>
<keyword evidence="15" id="KW-0444">Lipid biosynthesis</keyword>
<dbReference type="NCBIfam" id="NF009471">
    <property type="entry name" value="PRK12833.1"/>
    <property type="match status" value="1"/>
</dbReference>
<keyword evidence="15" id="KW-0443">Lipid metabolism</keyword>
<dbReference type="Pfam" id="PF02786">
    <property type="entry name" value="CPSase_L_D2"/>
    <property type="match status" value="1"/>
</dbReference>
<evidence type="ECO:0000256" key="4">
    <source>
        <dbReference type="ARBA" id="ARBA00013263"/>
    </source>
</evidence>
<evidence type="ECO:0000256" key="6">
    <source>
        <dbReference type="ARBA" id="ARBA00022598"/>
    </source>
</evidence>
<dbReference type="InterPro" id="IPR011764">
    <property type="entry name" value="Biotin_carboxylation_dom"/>
</dbReference>
<name>A0A9X1RKS0_9BURK</name>
<dbReference type="PROSITE" id="PS00867">
    <property type="entry name" value="CPSASE_2"/>
    <property type="match status" value="1"/>
</dbReference>
<dbReference type="GO" id="GO:0046872">
    <property type="term" value="F:metal ion binding"/>
    <property type="evidence" value="ECO:0007669"/>
    <property type="project" value="UniProtKB-KW"/>
</dbReference>
<keyword evidence="15" id="KW-0276">Fatty acid metabolism</keyword>